<feature type="domain" description="Acyl-CoA oxidase/dehydrogenase middle" evidence="7">
    <location>
        <begin position="123"/>
        <end position="218"/>
    </location>
</feature>
<comment type="cofactor">
    <cofactor evidence="1 5">
        <name>FAD</name>
        <dbReference type="ChEBI" id="CHEBI:57692"/>
    </cofactor>
</comment>
<organism evidence="9 10">
    <name type="scientific">Peptostreptococcus canis</name>
    <dbReference type="NCBI Taxonomy" id="1159213"/>
    <lineage>
        <taxon>Bacteria</taxon>
        <taxon>Bacillati</taxon>
        <taxon>Bacillota</taxon>
        <taxon>Clostridia</taxon>
        <taxon>Peptostreptococcales</taxon>
        <taxon>Peptostreptococcaceae</taxon>
        <taxon>Peptostreptococcus</taxon>
    </lineage>
</organism>
<dbReference type="InterPro" id="IPR037069">
    <property type="entry name" value="AcylCoA_DH/ox_N_sf"/>
</dbReference>
<sequence length="380" mass="41596">MIFKKEHELVKKSVKDFCQRELYDTDLAEKMDREGVEMPKEFIDKLAKYKFSCPIVPREYGGAGADYVSYAIIMEELSRADASCGTYVTAGASLVALPLINFGTDAQKEKYLKPLAEGTLVGAFGLTEPGAGSDASATQTTAVLEGDHYVLNGRKCWITNAPFCDFAIITAVTEKGKGTKGISTFIVEAKWEGFSHGAHEDKMGIRGTRTSDLIFENVIVPKENLLGKEGKGFSVMMNTLEAGRIGVAAQAVGVAQSALDEAIKYTKERVQFGRTLSQFQNTQFTIADMATKIEAARLLVYQAAQLKDNGESPAIASSMAKYYAAEVANEVAYKALQLHGGYGYVKDYRIERIYRDARILSIYEGTSQVQQIVIAGKLLK</sequence>
<dbReference type="Pfam" id="PF02770">
    <property type="entry name" value="Acyl-CoA_dh_M"/>
    <property type="match status" value="1"/>
</dbReference>
<proteinExistence type="inferred from homology"/>
<evidence type="ECO:0000256" key="5">
    <source>
        <dbReference type="RuleBase" id="RU362125"/>
    </source>
</evidence>
<evidence type="ECO:0000256" key="2">
    <source>
        <dbReference type="ARBA" id="ARBA00009347"/>
    </source>
</evidence>
<evidence type="ECO:0000256" key="3">
    <source>
        <dbReference type="ARBA" id="ARBA00022630"/>
    </source>
</evidence>
<reference evidence="9 10" key="1">
    <citation type="submission" date="2020-05" db="EMBL/GenBank/DDBJ databases">
        <title>Draft genome of xy-202 and genomic insight in genome of the genus Peptostreptococcus.</title>
        <authorList>
            <person name="Zhang Z."/>
        </authorList>
    </citation>
    <scope>NUCLEOTIDE SEQUENCE [LARGE SCALE GENOMIC DNA]</scope>
    <source>
        <strain evidence="9 10">DSM 27025</strain>
    </source>
</reference>
<dbReference type="EMBL" id="JABGBW010000001">
    <property type="protein sequence ID" value="MBC2575102.1"/>
    <property type="molecule type" value="Genomic_DNA"/>
</dbReference>
<name>A0ABR6TI58_9FIRM</name>
<dbReference type="SUPFAM" id="SSF47203">
    <property type="entry name" value="Acyl-CoA dehydrogenase C-terminal domain-like"/>
    <property type="match status" value="1"/>
</dbReference>
<feature type="domain" description="Acyl-CoA dehydrogenase/oxidase C-terminal" evidence="6">
    <location>
        <begin position="230"/>
        <end position="378"/>
    </location>
</feature>
<evidence type="ECO:0000256" key="1">
    <source>
        <dbReference type="ARBA" id="ARBA00001974"/>
    </source>
</evidence>
<dbReference type="InterPro" id="IPR013786">
    <property type="entry name" value="AcylCoA_DH/ox_N"/>
</dbReference>
<evidence type="ECO:0000259" key="6">
    <source>
        <dbReference type="Pfam" id="PF00441"/>
    </source>
</evidence>
<evidence type="ECO:0000259" key="8">
    <source>
        <dbReference type="Pfam" id="PF02771"/>
    </source>
</evidence>
<dbReference type="InterPro" id="IPR009100">
    <property type="entry name" value="AcylCoA_DH/oxidase_NM_dom_sf"/>
</dbReference>
<comment type="similarity">
    <text evidence="2 5">Belongs to the acyl-CoA dehydrogenase family.</text>
</comment>
<keyword evidence="5" id="KW-0560">Oxidoreductase</keyword>
<evidence type="ECO:0000313" key="10">
    <source>
        <dbReference type="Proteomes" id="UP000713904"/>
    </source>
</evidence>
<dbReference type="PIRSF" id="PIRSF016578">
    <property type="entry name" value="HsaA"/>
    <property type="match status" value="1"/>
</dbReference>
<keyword evidence="10" id="KW-1185">Reference proteome</keyword>
<evidence type="ECO:0000313" key="9">
    <source>
        <dbReference type="EMBL" id="MBC2575102.1"/>
    </source>
</evidence>
<dbReference type="InterPro" id="IPR036250">
    <property type="entry name" value="AcylCo_DH-like_C"/>
</dbReference>
<comment type="caution">
    <text evidence="9">The sequence shown here is derived from an EMBL/GenBank/DDBJ whole genome shotgun (WGS) entry which is preliminary data.</text>
</comment>
<dbReference type="SUPFAM" id="SSF56645">
    <property type="entry name" value="Acyl-CoA dehydrogenase NM domain-like"/>
    <property type="match status" value="1"/>
</dbReference>
<dbReference type="InterPro" id="IPR006091">
    <property type="entry name" value="Acyl-CoA_Oxase/DH_mid-dom"/>
</dbReference>
<dbReference type="InterPro" id="IPR009075">
    <property type="entry name" value="AcylCo_DH/oxidase_C"/>
</dbReference>
<evidence type="ECO:0000259" key="7">
    <source>
        <dbReference type="Pfam" id="PF02770"/>
    </source>
</evidence>
<protein>
    <submittedName>
        <fullName evidence="9">Acyl-CoA dehydrogenase</fullName>
    </submittedName>
</protein>
<dbReference type="PROSITE" id="PS00072">
    <property type="entry name" value="ACYL_COA_DH_1"/>
    <property type="match status" value="1"/>
</dbReference>
<feature type="domain" description="Acyl-CoA dehydrogenase/oxidase N-terminal" evidence="8">
    <location>
        <begin position="5"/>
        <end position="118"/>
    </location>
</feature>
<dbReference type="PANTHER" id="PTHR43884">
    <property type="entry name" value="ACYL-COA DEHYDROGENASE"/>
    <property type="match status" value="1"/>
</dbReference>
<evidence type="ECO:0000256" key="4">
    <source>
        <dbReference type="ARBA" id="ARBA00022827"/>
    </source>
</evidence>
<dbReference type="Pfam" id="PF02771">
    <property type="entry name" value="Acyl-CoA_dh_N"/>
    <property type="match status" value="1"/>
</dbReference>
<dbReference type="Pfam" id="PF00441">
    <property type="entry name" value="Acyl-CoA_dh_1"/>
    <property type="match status" value="1"/>
</dbReference>
<gene>
    <name evidence="9" type="ORF">HLB29_00190</name>
</gene>
<dbReference type="Proteomes" id="UP000713904">
    <property type="component" value="Unassembled WGS sequence"/>
</dbReference>
<accession>A0ABR6TI58</accession>
<dbReference type="PANTHER" id="PTHR43884:SF12">
    <property type="entry name" value="ISOVALERYL-COA DEHYDROGENASE, MITOCHONDRIAL-RELATED"/>
    <property type="match status" value="1"/>
</dbReference>
<dbReference type="PROSITE" id="PS00073">
    <property type="entry name" value="ACYL_COA_DH_2"/>
    <property type="match status" value="1"/>
</dbReference>
<dbReference type="InterPro" id="IPR046373">
    <property type="entry name" value="Acyl-CoA_Oxase/DH_mid-dom_sf"/>
</dbReference>
<dbReference type="InterPro" id="IPR006089">
    <property type="entry name" value="Acyl-CoA_DH_CS"/>
</dbReference>
<dbReference type="Gene3D" id="1.10.540.10">
    <property type="entry name" value="Acyl-CoA dehydrogenase/oxidase, N-terminal domain"/>
    <property type="match status" value="1"/>
</dbReference>
<dbReference type="RefSeq" id="WP_185623155.1">
    <property type="nucleotide sequence ID" value="NZ_JABGBW010000001.1"/>
</dbReference>
<dbReference type="Gene3D" id="1.20.140.10">
    <property type="entry name" value="Butyryl-CoA Dehydrogenase, subunit A, domain 3"/>
    <property type="match status" value="1"/>
</dbReference>
<dbReference type="Gene3D" id="2.40.110.10">
    <property type="entry name" value="Butyryl-CoA Dehydrogenase, subunit A, domain 2"/>
    <property type="match status" value="1"/>
</dbReference>
<keyword evidence="3 5" id="KW-0285">Flavoprotein</keyword>
<keyword evidence="4 5" id="KW-0274">FAD</keyword>